<dbReference type="InterPro" id="IPR002104">
    <property type="entry name" value="Integrase_catalytic"/>
</dbReference>
<accession>A0A8S3PW66</accession>
<dbReference type="OrthoDB" id="10067014at2759"/>
<feature type="compositionally biased region" description="Basic and acidic residues" evidence="3">
    <location>
        <begin position="727"/>
        <end position="736"/>
    </location>
</feature>
<feature type="domain" description="Tyr recombinase" evidence="4">
    <location>
        <begin position="385"/>
        <end position="450"/>
    </location>
</feature>
<dbReference type="InterPro" id="IPR011010">
    <property type="entry name" value="DNA_brk_join_enz"/>
</dbReference>
<feature type="region of interest" description="Disordered" evidence="3">
    <location>
        <begin position="593"/>
        <end position="671"/>
    </location>
</feature>
<dbReference type="GO" id="GO:0015074">
    <property type="term" value="P:DNA integration"/>
    <property type="evidence" value="ECO:0007669"/>
    <property type="project" value="InterPro"/>
</dbReference>
<keyword evidence="6" id="KW-1185">Reference proteome</keyword>
<dbReference type="GO" id="GO:0003677">
    <property type="term" value="F:DNA binding"/>
    <property type="evidence" value="ECO:0007669"/>
    <property type="project" value="InterPro"/>
</dbReference>
<feature type="compositionally biased region" description="Polar residues" evidence="3">
    <location>
        <begin position="647"/>
        <end position="668"/>
    </location>
</feature>
<keyword evidence="1" id="KW-0233">DNA recombination</keyword>
<feature type="compositionally biased region" description="Low complexity" evidence="3">
    <location>
        <begin position="596"/>
        <end position="607"/>
    </location>
</feature>
<evidence type="ECO:0000313" key="5">
    <source>
        <dbReference type="EMBL" id="CAG2187882.1"/>
    </source>
</evidence>
<dbReference type="GO" id="GO:0006310">
    <property type="term" value="P:DNA recombination"/>
    <property type="evidence" value="ECO:0007669"/>
    <property type="project" value="UniProtKB-KW"/>
</dbReference>
<dbReference type="Proteomes" id="UP000683360">
    <property type="component" value="Unassembled WGS sequence"/>
</dbReference>
<feature type="region of interest" description="Disordered" evidence="3">
    <location>
        <begin position="727"/>
        <end position="751"/>
    </location>
</feature>
<feature type="compositionally biased region" description="Polar residues" evidence="3">
    <location>
        <begin position="626"/>
        <end position="637"/>
    </location>
</feature>
<dbReference type="SUPFAM" id="SSF56349">
    <property type="entry name" value="DNA breaking-rejoining enzymes"/>
    <property type="match status" value="1"/>
</dbReference>
<feature type="coiled-coil region" evidence="2">
    <location>
        <begin position="524"/>
        <end position="551"/>
    </location>
</feature>
<evidence type="ECO:0000259" key="4">
    <source>
        <dbReference type="Pfam" id="PF00589"/>
    </source>
</evidence>
<dbReference type="PANTHER" id="PTHR21446:SF12">
    <property type="entry name" value="POTASSIUM CHANNEL TETRAMERIZATION DOMAIN CONTAINING 1"/>
    <property type="match status" value="1"/>
</dbReference>
<evidence type="ECO:0000313" key="6">
    <source>
        <dbReference type="Proteomes" id="UP000683360"/>
    </source>
</evidence>
<dbReference type="CDD" id="cd00397">
    <property type="entry name" value="DNA_BRE_C"/>
    <property type="match status" value="1"/>
</dbReference>
<name>A0A8S3PW66_MYTED</name>
<keyword evidence="2" id="KW-0175">Coiled coil</keyword>
<evidence type="ECO:0000256" key="1">
    <source>
        <dbReference type="ARBA" id="ARBA00023172"/>
    </source>
</evidence>
<organism evidence="5 6">
    <name type="scientific">Mytilus edulis</name>
    <name type="common">Blue mussel</name>
    <dbReference type="NCBI Taxonomy" id="6550"/>
    <lineage>
        <taxon>Eukaryota</taxon>
        <taxon>Metazoa</taxon>
        <taxon>Spiralia</taxon>
        <taxon>Lophotrochozoa</taxon>
        <taxon>Mollusca</taxon>
        <taxon>Bivalvia</taxon>
        <taxon>Autobranchia</taxon>
        <taxon>Pteriomorphia</taxon>
        <taxon>Mytilida</taxon>
        <taxon>Mytiloidea</taxon>
        <taxon>Mytilidae</taxon>
        <taxon>Mytilinae</taxon>
        <taxon>Mytilus</taxon>
    </lineage>
</organism>
<proteinExistence type="predicted"/>
<dbReference type="InterPro" id="IPR052787">
    <property type="entry name" value="MAVS"/>
</dbReference>
<dbReference type="Gene3D" id="1.10.443.10">
    <property type="entry name" value="Intergrase catalytic core"/>
    <property type="match status" value="1"/>
</dbReference>
<dbReference type="Pfam" id="PF00589">
    <property type="entry name" value="Phage_integrase"/>
    <property type="match status" value="1"/>
</dbReference>
<dbReference type="AlphaFoldDB" id="A0A8S3PW66"/>
<protein>
    <recommendedName>
        <fullName evidence="4">Tyr recombinase domain-containing protein</fullName>
    </recommendedName>
</protein>
<comment type="caution">
    <text evidence="5">The sequence shown here is derived from an EMBL/GenBank/DDBJ whole genome shotgun (WGS) entry which is preliminary data.</text>
</comment>
<dbReference type="PANTHER" id="PTHR21446">
    <property type="entry name" value="DUF3504 DOMAIN-CONTAINING PROTEIN"/>
    <property type="match status" value="1"/>
</dbReference>
<reference evidence="5" key="1">
    <citation type="submission" date="2021-03" db="EMBL/GenBank/DDBJ databases">
        <authorList>
            <person name="Bekaert M."/>
        </authorList>
    </citation>
    <scope>NUCLEOTIDE SEQUENCE</scope>
</reference>
<sequence length="751" mass="86383">MHMFDDSSSAVKMNRYTVSPLKIGLRVDYKGASYKITDHFMEQNAVRQYIIQSMADGGTKRVFRHEICDARVSSVFSNLTEDTIFNFENNEQSQSDEELSQIDEDLTANCINQEPPAKKPRFKELPSKEEIEKLALARTEPRTNQQTLWGVKLLRGWLTENKYSSSFEELDETTLNDRLCYFYASLQTKQGNDYSKSALVGIRSAISRHITGPPYNRDINIITDKSFMPSNHVITGMMKKLKREGKDITVHKKAVAEGDIQKLYSSGIFSTDHPVTLQNKVFWDIMLNFGRRGQEGLAELKKTSYAKSKDDKGQEYYKMTYNECDKTHHGVDSKENSRDVRMYAKPGDIHCPVFSLDFYLGKLSPRCTAFFQQALQYPKPTVWYAAQPIGKNKLASMMSRISDEAGLSIRYTNHCLRATVATGLKRAGVDDRAIMSVTGHRNVKSLDSYIEGPTDKQRRELSNTLQEVATANSDLVLIKNKTESNALATSAQNNSCQLAEIKGEPEMETKLRWDLTIQRIHTEVSLLIAKKERYEQKYQESENLINQEIDQISTNSVADKLREIWSKEISNEEEKSIKRWSEKQKWLESYAENYGKPENPQNQQQKSKNQKQRKPKNFTEQRQRSKTPLRTQWNKNKSQSRSRSRCGSKQNRLPNRGTFRNQSETSNRVDPKIINLSNRKIDSDEMKVLNKGLKYTPTPPADTDTLSVDIKEFCRKLRLTNHFGDKESKTADESIVRNKSTFTPEKEKIKI</sequence>
<evidence type="ECO:0000256" key="2">
    <source>
        <dbReference type="SAM" id="Coils"/>
    </source>
</evidence>
<evidence type="ECO:0000256" key="3">
    <source>
        <dbReference type="SAM" id="MobiDB-lite"/>
    </source>
</evidence>
<dbReference type="EMBL" id="CAJPWZ010000189">
    <property type="protein sequence ID" value="CAG2187882.1"/>
    <property type="molecule type" value="Genomic_DNA"/>
</dbReference>
<gene>
    <name evidence="5" type="ORF">MEDL_3337</name>
</gene>
<dbReference type="InterPro" id="IPR013762">
    <property type="entry name" value="Integrase-like_cat_sf"/>
</dbReference>